<reference evidence="19 21" key="1">
    <citation type="journal article" date="2016" name="Genome Announc.">
        <title>Draft Genome Sequence of Criibacterium bergeronii gen. nov., sp. nov., Strain CCRI-22567T, Isolated from a Vaginal Sample from a Woman with Bacterial Vaginosis.</title>
        <authorList>
            <person name="Maheux A.F."/>
            <person name="Berube E."/>
            <person name="Boudreau D.K."/>
            <person name="Raymond F."/>
            <person name="Corbeil J."/>
            <person name="Roy P.H."/>
            <person name="Boissinot M."/>
            <person name="Omar R.F."/>
        </authorList>
    </citation>
    <scope>NUCLEOTIDE SEQUENCE [LARGE SCALE GENOMIC DNA]</scope>
    <source>
        <strain evidence="19 21">CCRI-22567</strain>
    </source>
</reference>
<dbReference type="CDD" id="cd03353">
    <property type="entry name" value="LbH_GlmU_C"/>
    <property type="match status" value="1"/>
</dbReference>
<dbReference type="AlphaFoldDB" id="A0A371IKB8"/>
<dbReference type="RefSeq" id="WP_068913215.1">
    <property type="nucleotide sequence ID" value="NZ_MBEW02000017.1"/>
</dbReference>
<keyword evidence="8 17" id="KW-0460">Magnesium</keyword>
<keyword evidence="9 17" id="KW-0133">Cell shape</keyword>
<evidence type="ECO:0000256" key="6">
    <source>
        <dbReference type="ARBA" id="ARBA00022723"/>
    </source>
</evidence>
<sequence length="454" mass="50699">MKLQTVVLCAGKGTRMHTEKAKVMHELMGRPMLEYIYNLSVELTDEKPVFVVGHKKEQIINYFGDKAVYVDQEQQLGTGHAIMLAKDKLKDNCNVLITCGDTPLLRAATIKSIVDTVDDKTDAVIVSSFLDEPFGYGRIVKDDEGNFVKIVEQKDATVDELSIKEVNSGIYFIKSDLIRKYIDKLSNDNSQKEYYLTDIFKLLRQDNYNIKTFRIKSQEILGVNTRIQLEQARRTMQARINQRHMEDGVTIINASDVYIEDTVEIGTDTIIYPGNYLSGNTKIGNNCILYPDNEIQNSVIGDNVTIKKSYIEQSTVNDACQIGPYSHLRPEAKLDKNVKVGNFVEIKKASLGEGTKANHLAYVGDGEVGKNVNIGCGVIFVNYDGKRKFKSIVKDNAFIGSNSNLVAPVTVEEKGYVATGSTITEDVPAQSLAVARARQVVKEGWTRKSKLLDK</sequence>
<comment type="pathway">
    <text evidence="17">Nucleotide-sugar biosynthesis; UDP-N-acetyl-alpha-D-glucosamine biosynthesis; UDP-N-acetyl-alpha-D-glucosamine from N-acetyl-alpha-D-glucosamine 1-phosphate: step 1/1.</text>
</comment>
<feature type="binding site" evidence="17">
    <location>
        <position position="101"/>
    </location>
    <ligand>
        <name>Mg(2+)</name>
        <dbReference type="ChEBI" id="CHEBI:18420"/>
    </ligand>
</feature>
<keyword evidence="7 17" id="KW-0677">Repeat</keyword>
<feature type="binding site" evidence="17">
    <location>
        <position position="373"/>
    </location>
    <ligand>
        <name>UDP-N-acetyl-alpha-D-glucosamine</name>
        <dbReference type="ChEBI" id="CHEBI:57705"/>
    </ligand>
</feature>
<dbReference type="InterPro" id="IPR029044">
    <property type="entry name" value="Nucleotide-diphossugar_trans"/>
</dbReference>
<feature type="binding site" evidence="17">
    <location>
        <position position="329"/>
    </location>
    <ligand>
        <name>UDP-N-acetyl-alpha-D-glucosamine</name>
        <dbReference type="ChEBI" id="CHEBI:57705"/>
    </ligand>
</feature>
<feature type="binding site" evidence="17">
    <location>
        <position position="419"/>
    </location>
    <ligand>
        <name>acetyl-CoA</name>
        <dbReference type="ChEBI" id="CHEBI:57288"/>
    </ligand>
</feature>
<dbReference type="Gene3D" id="3.90.550.10">
    <property type="entry name" value="Spore Coat Polysaccharide Biosynthesis Protein SpsA, Chain A"/>
    <property type="match status" value="1"/>
</dbReference>
<keyword evidence="10 17" id="KW-0573">Peptidoglycan synthesis</keyword>
<dbReference type="GO" id="GO:0009245">
    <property type="term" value="P:lipid A biosynthetic process"/>
    <property type="evidence" value="ECO:0007669"/>
    <property type="project" value="UniProtKB-UniRule"/>
</dbReference>
<evidence type="ECO:0000313" key="22">
    <source>
        <dbReference type="Proteomes" id="UP000319424"/>
    </source>
</evidence>
<dbReference type="NCBIfam" id="TIGR01173">
    <property type="entry name" value="glmU"/>
    <property type="match status" value="1"/>
</dbReference>
<comment type="catalytic activity">
    <reaction evidence="14 17">
        <text>alpha-D-glucosamine 1-phosphate + acetyl-CoA = N-acetyl-alpha-D-glucosamine 1-phosphate + CoA + H(+)</text>
        <dbReference type="Rhea" id="RHEA:13725"/>
        <dbReference type="ChEBI" id="CHEBI:15378"/>
        <dbReference type="ChEBI" id="CHEBI:57287"/>
        <dbReference type="ChEBI" id="CHEBI:57288"/>
        <dbReference type="ChEBI" id="CHEBI:57776"/>
        <dbReference type="ChEBI" id="CHEBI:58516"/>
        <dbReference type="EC" id="2.3.1.157"/>
    </reaction>
</comment>
<comment type="similarity">
    <text evidence="2 17">In the N-terminal section; belongs to the N-acetylglucosamine-1-phosphate uridyltransferase family.</text>
</comment>
<keyword evidence="21" id="KW-1185">Reference proteome</keyword>
<dbReference type="GO" id="GO:0009252">
    <property type="term" value="P:peptidoglycan biosynthetic process"/>
    <property type="evidence" value="ECO:0007669"/>
    <property type="project" value="UniProtKB-UniRule"/>
</dbReference>
<feature type="binding site" evidence="17">
    <location>
        <position position="137"/>
    </location>
    <ligand>
        <name>UDP-N-acetyl-alpha-D-glucosamine</name>
        <dbReference type="ChEBI" id="CHEBI:57705"/>
    </ligand>
</feature>
<comment type="catalytic activity">
    <reaction evidence="15 17">
        <text>N-acetyl-alpha-D-glucosamine 1-phosphate + UTP + H(+) = UDP-N-acetyl-alpha-D-glucosamine + diphosphate</text>
        <dbReference type="Rhea" id="RHEA:13509"/>
        <dbReference type="ChEBI" id="CHEBI:15378"/>
        <dbReference type="ChEBI" id="CHEBI:33019"/>
        <dbReference type="ChEBI" id="CHEBI:46398"/>
        <dbReference type="ChEBI" id="CHEBI:57705"/>
        <dbReference type="ChEBI" id="CHEBI:57776"/>
        <dbReference type="EC" id="2.7.7.23"/>
    </reaction>
</comment>
<keyword evidence="11 17" id="KW-0511">Multifunctional enzyme</keyword>
<accession>A0A371IKB8</accession>
<keyword evidence="13 17" id="KW-0961">Cell wall biogenesis/degradation</keyword>
<comment type="pathway">
    <text evidence="17">Nucleotide-sugar biosynthesis; UDP-N-acetyl-alpha-D-glucosamine biosynthesis; N-acetyl-alpha-D-glucosamine 1-phosphate from alpha-D-glucosamine 6-phosphate (route II): step 2/2.</text>
</comment>
<dbReference type="GO" id="GO:0019134">
    <property type="term" value="F:glucosamine-1-phosphate N-acetyltransferase activity"/>
    <property type="evidence" value="ECO:0007669"/>
    <property type="project" value="UniProtKB-UniRule"/>
</dbReference>
<evidence type="ECO:0000313" key="20">
    <source>
        <dbReference type="EMBL" id="TRW26966.1"/>
    </source>
</evidence>
<dbReference type="GO" id="GO:0016020">
    <property type="term" value="C:membrane"/>
    <property type="evidence" value="ECO:0007669"/>
    <property type="project" value="GOC"/>
</dbReference>
<dbReference type="Pfam" id="PF12804">
    <property type="entry name" value="NTP_transf_3"/>
    <property type="match status" value="1"/>
</dbReference>
<feature type="region of interest" description="N-acetyltransferase" evidence="17">
    <location>
        <begin position="248"/>
        <end position="454"/>
    </location>
</feature>
<dbReference type="Proteomes" id="UP000319424">
    <property type="component" value="Unassembled WGS sequence"/>
</dbReference>
<comment type="cofactor">
    <cofactor evidence="17">
        <name>Mg(2+)</name>
        <dbReference type="ChEBI" id="CHEBI:18420"/>
    </cofactor>
    <text evidence="17">Binds 1 Mg(2+) ion per subunit.</text>
</comment>
<dbReference type="HAMAP" id="MF_01631">
    <property type="entry name" value="GlmU"/>
    <property type="match status" value="1"/>
</dbReference>
<feature type="binding site" evidence="17">
    <location>
        <position position="224"/>
    </location>
    <ligand>
        <name>Mg(2+)</name>
        <dbReference type="ChEBI" id="CHEBI:18420"/>
    </ligand>
</feature>
<dbReference type="GO" id="GO:0008360">
    <property type="term" value="P:regulation of cell shape"/>
    <property type="evidence" value="ECO:0007669"/>
    <property type="project" value="UniProtKB-KW"/>
</dbReference>
<feature type="binding site" evidence="17">
    <location>
        <position position="224"/>
    </location>
    <ligand>
        <name>UDP-N-acetyl-alpha-D-glucosamine</name>
        <dbReference type="ChEBI" id="CHEBI:57705"/>
    </ligand>
</feature>
<evidence type="ECO:0000256" key="10">
    <source>
        <dbReference type="ARBA" id="ARBA00022984"/>
    </source>
</evidence>
<dbReference type="InterPro" id="IPR025877">
    <property type="entry name" value="MobA-like_NTP_Trfase"/>
</dbReference>
<dbReference type="NCBIfam" id="NF010934">
    <property type="entry name" value="PRK14354.1"/>
    <property type="match status" value="1"/>
</dbReference>
<comment type="caution">
    <text evidence="17">Lacks conserved residue(s) required for the propagation of feature annotation.</text>
</comment>
<feature type="binding site" evidence="17">
    <location>
        <position position="167"/>
    </location>
    <ligand>
        <name>UDP-N-acetyl-alpha-D-glucosamine</name>
        <dbReference type="ChEBI" id="CHEBI:57705"/>
    </ligand>
</feature>
<dbReference type="InterPro" id="IPR011004">
    <property type="entry name" value="Trimer_LpxA-like_sf"/>
</dbReference>
<feature type="binding site" evidence="17">
    <location>
        <position position="152"/>
    </location>
    <ligand>
        <name>UDP-N-acetyl-alpha-D-glucosamine</name>
        <dbReference type="ChEBI" id="CHEBI:57705"/>
    </ligand>
</feature>
<evidence type="ECO:0000256" key="16">
    <source>
        <dbReference type="ARBA" id="ARBA00049628"/>
    </source>
</evidence>
<comment type="subcellular location">
    <subcellularLocation>
        <location evidence="17">Cytoplasm</location>
    </subcellularLocation>
</comment>
<dbReference type="CDD" id="cd02540">
    <property type="entry name" value="GT2_GlmU_N_bac"/>
    <property type="match status" value="1"/>
</dbReference>
<keyword evidence="6 17" id="KW-0479">Metal-binding</keyword>
<feature type="binding site" evidence="17">
    <location>
        <position position="347"/>
    </location>
    <ligand>
        <name>UDP-N-acetyl-alpha-D-glucosamine</name>
        <dbReference type="ChEBI" id="CHEBI:57705"/>
    </ligand>
</feature>
<reference evidence="19" key="2">
    <citation type="submission" date="2018-07" db="EMBL/GenBank/DDBJ databases">
        <authorList>
            <person name="Quirk P.G."/>
            <person name="Krulwich T.A."/>
        </authorList>
    </citation>
    <scope>NUCLEOTIDE SEQUENCE</scope>
    <source>
        <strain evidence="19">CCRI-22567</strain>
    </source>
</reference>
<proteinExistence type="inferred from homology"/>
<feature type="binding site" evidence="17">
    <location>
        <position position="22"/>
    </location>
    <ligand>
        <name>UDP-N-acetyl-alpha-D-glucosamine</name>
        <dbReference type="ChEBI" id="CHEBI:57705"/>
    </ligand>
</feature>
<evidence type="ECO:0000256" key="12">
    <source>
        <dbReference type="ARBA" id="ARBA00023315"/>
    </source>
</evidence>
<dbReference type="UniPathway" id="UPA00973"/>
<dbReference type="InterPro" id="IPR005882">
    <property type="entry name" value="Bifunctional_GlmU"/>
</dbReference>
<feature type="binding site" evidence="17">
    <location>
        <position position="401"/>
    </location>
    <ligand>
        <name>acetyl-CoA</name>
        <dbReference type="ChEBI" id="CHEBI:57288"/>
    </ligand>
</feature>
<evidence type="ECO:0000256" key="3">
    <source>
        <dbReference type="ARBA" id="ARBA00022490"/>
    </source>
</evidence>
<feature type="binding site" evidence="17">
    <location>
        <position position="72"/>
    </location>
    <ligand>
        <name>UDP-N-acetyl-alpha-D-glucosamine</name>
        <dbReference type="ChEBI" id="CHEBI:57705"/>
    </ligand>
</feature>
<evidence type="ECO:0000256" key="11">
    <source>
        <dbReference type="ARBA" id="ARBA00023268"/>
    </source>
</evidence>
<evidence type="ECO:0000256" key="2">
    <source>
        <dbReference type="ARBA" id="ARBA00007947"/>
    </source>
</evidence>
<evidence type="ECO:0000256" key="5">
    <source>
        <dbReference type="ARBA" id="ARBA00022695"/>
    </source>
</evidence>
<evidence type="ECO:0000256" key="1">
    <source>
        <dbReference type="ARBA" id="ARBA00007707"/>
    </source>
</evidence>
<dbReference type="PANTHER" id="PTHR43584:SF3">
    <property type="entry name" value="BIFUNCTIONAL PROTEIN GLMU"/>
    <property type="match status" value="1"/>
</dbReference>
<dbReference type="GO" id="GO:0000902">
    <property type="term" value="P:cell morphogenesis"/>
    <property type="evidence" value="ECO:0007669"/>
    <property type="project" value="UniProtKB-UniRule"/>
</dbReference>
<dbReference type="Proteomes" id="UP000093352">
    <property type="component" value="Unassembled WGS sequence"/>
</dbReference>
<dbReference type="EMBL" id="VJXW01000005">
    <property type="protein sequence ID" value="TRW26966.1"/>
    <property type="molecule type" value="Genomic_DNA"/>
</dbReference>
<dbReference type="SUPFAM" id="SSF51161">
    <property type="entry name" value="Trimeric LpxA-like enzymes"/>
    <property type="match status" value="1"/>
</dbReference>
<gene>
    <name evidence="17 20" type="primary">glmU</name>
    <name evidence="19" type="ORF">BBG48_007570</name>
    <name evidence="20" type="ORF">FL857_04455</name>
</gene>
<comment type="pathway">
    <text evidence="17">Bacterial outer membrane biogenesis; LPS lipid A biosynthesis.</text>
</comment>
<dbReference type="UniPathway" id="UPA00113">
    <property type="reaction ID" value="UER00532"/>
</dbReference>
<dbReference type="EC" id="2.3.1.157" evidence="17"/>
<dbReference type="STRING" id="1871336.BBG48_09865"/>
<dbReference type="GO" id="GO:0005737">
    <property type="term" value="C:cytoplasm"/>
    <property type="evidence" value="ECO:0007669"/>
    <property type="project" value="UniProtKB-SubCell"/>
</dbReference>
<evidence type="ECO:0000256" key="17">
    <source>
        <dbReference type="HAMAP-Rule" id="MF_01631"/>
    </source>
</evidence>
<feature type="domain" description="MobA-like NTP transferase" evidence="18">
    <location>
        <begin position="6"/>
        <end position="131"/>
    </location>
</feature>
<keyword evidence="12 17" id="KW-0012">Acyltransferase</keyword>
<evidence type="ECO:0000256" key="14">
    <source>
        <dbReference type="ARBA" id="ARBA00048247"/>
    </source>
</evidence>
<dbReference type="GO" id="GO:0071555">
    <property type="term" value="P:cell wall organization"/>
    <property type="evidence" value="ECO:0007669"/>
    <property type="project" value="UniProtKB-KW"/>
</dbReference>
<keyword evidence="3 17" id="KW-0963">Cytoplasm</keyword>
<evidence type="ECO:0000256" key="15">
    <source>
        <dbReference type="ARBA" id="ARBA00048493"/>
    </source>
</evidence>
<feature type="region of interest" description="Pyrophosphorylase" evidence="17">
    <location>
        <begin position="1"/>
        <end position="226"/>
    </location>
</feature>
<dbReference type="SUPFAM" id="SSF53448">
    <property type="entry name" value="Nucleotide-diphospho-sugar transferases"/>
    <property type="match status" value="1"/>
</dbReference>
<feature type="binding site" evidence="17">
    <location>
        <position position="362"/>
    </location>
    <ligand>
        <name>UDP-N-acetyl-alpha-D-glucosamine</name>
        <dbReference type="ChEBI" id="CHEBI:57705"/>
    </ligand>
</feature>
<evidence type="ECO:0000256" key="8">
    <source>
        <dbReference type="ARBA" id="ARBA00022842"/>
    </source>
</evidence>
<comment type="subunit">
    <text evidence="17">Homotrimer.</text>
</comment>
<name>A0A371IKB8_9FIRM</name>
<keyword evidence="5 17" id="KW-0548">Nucleotidyltransferase</keyword>
<dbReference type="OrthoDB" id="9775031at2"/>
<dbReference type="InterPro" id="IPR050065">
    <property type="entry name" value="GlmU-like"/>
</dbReference>
<comment type="similarity">
    <text evidence="1 17">In the C-terminal section; belongs to the transferase hexapeptide repeat family.</text>
</comment>
<keyword evidence="4 17" id="KW-0808">Transferase</keyword>
<comment type="function">
    <text evidence="16 17">Catalyzes the last two sequential reactions in the de novo biosynthetic pathway for UDP-N-acetylglucosamine (UDP-GlcNAc). The C-terminal domain catalyzes the transfer of acetyl group from acetyl coenzyme A to glucosamine-1-phosphate (GlcN-1-P) to produce N-acetylglucosamine-1-phosphate (GlcNAc-1-P), which is converted into UDP-GlcNAc by the transfer of uridine 5-monophosphate (from uridine 5-triphosphate), a reaction catalyzed by the N-terminal domain.</text>
</comment>
<evidence type="ECO:0000259" key="18">
    <source>
        <dbReference type="Pfam" id="PF12804"/>
    </source>
</evidence>
<feature type="binding site" evidence="17">
    <location>
        <begin position="382"/>
        <end position="383"/>
    </location>
    <ligand>
        <name>acetyl-CoA</name>
        <dbReference type="ChEBI" id="CHEBI:57288"/>
    </ligand>
</feature>
<feature type="region of interest" description="Linker" evidence="17">
    <location>
        <begin position="227"/>
        <end position="247"/>
    </location>
</feature>
<organism evidence="19 21">
    <name type="scientific">Criibacterium bergeronii</name>
    <dbReference type="NCBI Taxonomy" id="1871336"/>
    <lineage>
        <taxon>Bacteria</taxon>
        <taxon>Bacillati</taxon>
        <taxon>Bacillota</taxon>
        <taxon>Clostridia</taxon>
        <taxon>Peptostreptococcales</taxon>
        <taxon>Filifactoraceae</taxon>
        <taxon>Criibacterium</taxon>
    </lineage>
</organism>
<feature type="binding site" evidence="17">
    <location>
        <begin position="77"/>
        <end position="78"/>
    </location>
    <ligand>
        <name>UDP-N-acetyl-alpha-D-glucosamine</name>
        <dbReference type="ChEBI" id="CHEBI:57705"/>
    </ligand>
</feature>
<feature type="active site" description="Proton acceptor" evidence="17">
    <location>
        <position position="359"/>
    </location>
</feature>
<dbReference type="GO" id="GO:0003977">
    <property type="term" value="F:UDP-N-acetylglucosamine diphosphorylase activity"/>
    <property type="evidence" value="ECO:0007669"/>
    <property type="project" value="UniProtKB-UniRule"/>
</dbReference>
<evidence type="ECO:0000313" key="19">
    <source>
        <dbReference type="EMBL" id="RDY20913.1"/>
    </source>
</evidence>
<dbReference type="GO" id="GO:0006048">
    <property type="term" value="P:UDP-N-acetylglucosamine biosynthetic process"/>
    <property type="evidence" value="ECO:0007669"/>
    <property type="project" value="UniProtKB-UniPathway"/>
</dbReference>
<feature type="binding site" evidence="17">
    <location>
        <position position="436"/>
    </location>
    <ligand>
        <name>acetyl-CoA</name>
        <dbReference type="ChEBI" id="CHEBI:57288"/>
    </ligand>
</feature>
<evidence type="ECO:0000256" key="13">
    <source>
        <dbReference type="ARBA" id="ARBA00023316"/>
    </source>
</evidence>
<protein>
    <recommendedName>
        <fullName evidence="17">Bifunctional protein GlmU</fullName>
    </recommendedName>
    <domain>
        <recommendedName>
            <fullName evidence="17">UDP-N-acetylglucosamine pyrophosphorylase</fullName>
            <ecNumber evidence="17">2.7.7.23</ecNumber>
        </recommendedName>
        <alternativeName>
            <fullName evidence="17">N-acetylglucosamine-1-phosphate uridyltransferase</fullName>
        </alternativeName>
    </domain>
    <domain>
        <recommendedName>
            <fullName evidence="17">Glucosamine-1-phosphate N-acetyltransferase</fullName>
            <ecNumber evidence="17">2.3.1.157</ecNumber>
        </recommendedName>
    </domain>
</protein>
<evidence type="ECO:0000313" key="21">
    <source>
        <dbReference type="Proteomes" id="UP000093352"/>
    </source>
</evidence>
<dbReference type="InterPro" id="IPR038009">
    <property type="entry name" value="GlmU_C_LbH"/>
</dbReference>
<evidence type="ECO:0000256" key="4">
    <source>
        <dbReference type="ARBA" id="ARBA00022679"/>
    </source>
</evidence>
<reference evidence="20 22" key="3">
    <citation type="submission" date="2019-07" db="EMBL/GenBank/DDBJ databases">
        <title>Criibacterium bergeronii gen. nov., sp. nov. isolated from human clinical samples.</title>
        <authorList>
            <person name="Maheux A.F."/>
            <person name="Boudreau D.K."/>
            <person name="Berube E."/>
            <person name="Brodeur S."/>
            <person name="Bernard K.A."/>
            <person name="Abed J.Y."/>
            <person name="Ducrey E."/>
            <person name="Guay E.F."/>
            <person name="Raymond F."/>
            <person name="Corbeil J."/>
            <person name="Domingo M.-C."/>
            <person name="Roy P.H."/>
            <person name="Boissinot M."/>
            <person name="Tocheva E.I."/>
            <person name="Omar R.F."/>
        </authorList>
    </citation>
    <scope>NUCLEOTIDE SEQUENCE [LARGE SCALE GENOMIC DNA]</scope>
    <source>
        <strain evidence="20 22">CCRI-24246</strain>
    </source>
</reference>
<dbReference type="GO" id="GO:0000287">
    <property type="term" value="F:magnesium ion binding"/>
    <property type="evidence" value="ECO:0007669"/>
    <property type="project" value="UniProtKB-UniRule"/>
</dbReference>
<evidence type="ECO:0000256" key="7">
    <source>
        <dbReference type="ARBA" id="ARBA00022737"/>
    </source>
</evidence>
<comment type="caution">
    <text evidence="19">The sequence shown here is derived from an EMBL/GenBank/DDBJ whole genome shotgun (WGS) entry which is preliminary data.</text>
</comment>
<dbReference type="EC" id="2.7.7.23" evidence="17"/>
<dbReference type="EMBL" id="MBEW02000017">
    <property type="protein sequence ID" value="RDY20913.1"/>
    <property type="molecule type" value="Genomic_DNA"/>
</dbReference>
<dbReference type="PANTHER" id="PTHR43584">
    <property type="entry name" value="NUCLEOTIDYL TRANSFERASE"/>
    <property type="match status" value="1"/>
</dbReference>
<evidence type="ECO:0000256" key="9">
    <source>
        <dbReference type="ARBA" id="ARBA00022960"/>
    </source>
</evidence>
<dbReference type="Gene3D" id="2.160.10.10">
    <property type="entry name" value="Hexapeptide repeat proteins"/>
    <property type="match status" value="1"/>
</dbReference>